<keyword evidence="1" id="KW-0472">Membrane</keyword>
<keyword evidence="1" id="KW-1133">Transmembrane helix</keyword>
<dbReference type="OrthoDB" id="3989662at2759"/>
<feature type="transmembrane region" description="Helical" evidence="1">
    <location>
        <begin position="221"/>
        <end position="242"/>
    </location>
</feature>
<accession>A0A9W4TRX9</accession>
<protein>
    <submittedName>
        <fullName evidence="2">Uncharacterized protein</fullName>
    </submittedName>
</protein>
<dbReference type="EMBL" id="CANTUO010000001">
    <property type="protein sequence ID" value="CAI5755496.1"/>
    <property type="molecule type" value="Genomic_DNA"/>
</dbReference>
<evidence type="ECO:0000313" key="2">
    <source>
        <dbReference type="EMBL" id="CAI5755496.1"/>
    </source>
</evidence>
<keyword evidence="3" id="KW-1185">Reference proteome</keyword>
<comment type="caution">
    <text evidence="2">The sequence shown here is derived from an EMBL/GenBank/DDBJ whole genome shotgun (WGS) entry which is preliminary data.</text>
</comment>
<sequence>MKSNISSPVIQSKKLFQSHSSIYEALNNPDLNRSITPDFSEWQEASKIPSIISLSEDEEEELRQQQSELLPSFEQSQTLTFDKITILSPIEINSSTLFEISKYVQFEINPDIVSTELVFVINNGTKIDKIEGNKKVIIVNLIGTNYFNNLFTLINDNVPPYQIWKIKEMEELKDKMAIFINEKETEISFDYKLIELKYLNDLQNIMIQPDPLNLNNYVKNFISFCVGVIFGLGIGGITYCLNKNEKLMIQEMEMEMKDSGTNLSEVLFDLSMKLIDSIKSGLNKFMILIK</sequence>
<keyword evidence="1" id="KW-0812">Transmembrane</keyword>
<name>A0A9W4TRX9_9ASCO</name>
<evidence type="ECO:0000313" key="3">
    <source>
        <dbReference type="Proteomes" id="UP001152885"/>
    </source>
</evidence>
<organism evidence="2 3">
    <name type="scientific">Candida verbasci</name>
    <dbReference type="NCBI Taxonomy" id="1227364"/>
    <lineage>
        <taxon>Eukaryota</taxon>
        <taxon>Fungi</taxon>
        <taxon>Dikarya</taxon>
        <taxon>Ascomycota</taxon>
        <taxon>Saccharomycotina</taxon>
        <taxon>Pichiomycetes</taxon>
        <taxon>Debaryomycetaceae</taxon>
        <taxon>Candida/Lodderomyces clade</taxon>
        <taxon>Candida</taxon>
    </lineage>
</organism>
<reference evidence="2" key="1">
    <citation type="submission" date="2022-12" db="EMBL/GenBank/DDBJ databases">
        <authorList>
            <person name="Brejova B."/>
        </authorList>
    </citation>
    <scope>NUCLEOTIDE SEQUENCE</scope>
</reference>
<evidence type="ECO:0000256" key="1">
    <source>
        <dbReference type="SAM" id="Phobius"/>
    </source>
</evidence>
<gene>
    <name evidence="2" type="ORF">CANVERA_P0012</name>
</gene>
<dbReference type="AlphaFoldDB" id="A0A9W4TRX9"/>
<proteinExistence type="predicted"/>
<dbReference type="Proteomes" id="UP001152885">
    <property type="component" value="Unassembled WGS sequence"/>
</dbReference>